<organism evidence="2 3">
    <name type="scientific">Carboxylicivirga linearis</name>
    <dbReference type="NCBI Taxonomy" id="1628157"/>
    <lineage>
        <taxon>Bacteria</taxon>
        <taxon>Pseudomonadati</taxon>
        <taxon>Bacteroidota</taxon>
        <taxon>Bacteroidia</taxon>
        <taxon>Marinilabiliales</taxon>
        <taxon>Marinilabiliaceae</taxon>
        <taxon>Carboxylicivirga</taxon>
    </lineage>
</organism>
<dbReference type="Gene3D" id="2.40.160.20">
    <property type="match status" value="1"/>
</dbReference>
<evidence type="ECO:0000313" key="3">
    <source>
        <dbReference type="Proteomes" id="UP000708576"/>
    </source>
</evidence>
<keyword evidence="1" id="KW-0732">Signal</keyword>
<evidence type="ECO:0000313" key="2">
    <source>
        <dbReference type="EMBL" id="MBS2100786.1"/>
    </source>
</evidence>
<accession>A0ABS5K289</accession>
<dbReference type="RefSeq" id="WP_212219320.1">
    <property type="nucleotide sequence ID" value="NZ_JAGUCO010000029.1"/>
</dbReference>
<proteinExistence type="predicted"/>
<keyword evidence="3" id="KW-1185">Reference proteome</keyword>
<dbReference type="PROSITE" id="PS51257">
    <property type="entry name" value="PROKAR_LIPOPROTEIN"/>
    <property type="match status" value="1"/>
</dbReference>
<keyword evidence="2" id="KW-0378">Hydrolase</keyword>
<sequence length="398" mass="45594">MKILNFYYFRQKYDLPLKILLLLNIALIASCFCCYAQTPNPDNTTSKVDHTYITARYMGGLVIPHHKTMLYFIDDFASGFEINYGLRKFDRNSWQAFFNYPEIGIGFYHGTFGNKEIYGTGYAIFPYIQYNVFRTQRLSINNKVSMGLGYASKPFDLQDNSYNMIFSTHLNIYIGLGLSVDYRISDRISASMSGDLTHMSNGAAKKPNHGVNVVSVGLGTKYHFNKNLTPTINKTQPNKLKERELLIVGSIGRSQSSIYNPNKFWNSSINVNYIWHLNEKRGIGIGLDQIYSEAIPYAWEEVENINELQSFSTKDCFVTGVFASYNVYLGKMNLFTNLGLYIKHNVSPPQPIYPRLGVRYPILPNLIGNFSVKASFFRSEFIEFGLGYRLKYSKQKKS</sequence>
<evidence type="ECO:0000256" key="1">
    <source>
        <dbReference type="SAM" id="SignalP"/>
    </source>
</evidence>
<name>A0ABS5K289_9BACT</name>
<dbReference type="EMBL" id="JAGUCO010000029">
    <property type="protein sequence ID" value="MBS2100786.1"/>
    <property type="molecule type" value="Genomic_DNA"/>
</dbReference>
<dbReference type="InterPro" id="IPR018550">
    <property type="entry name" value="Lipid-A_deacylase-rel"/>
</dbReference>
<protein>
    <submittedName>
        <fullName evidence="2">Acyloxyacyl hydrolase</fullName>
    </submittedName>
</protein>
<feature type="signal peptide" evidence="1">
    <location>
        <begin position="1"/>
        <end position="36"/>
    </location>
</feature>
<dbReference type="Proteomes" id="UP000708576">
    <property type="component" value="Unassembled WGS sequence"/>
</dbReference>
<dbReference type="Pfam" id="PF09411">
    <property type="entry name" value="PagL"/>
    <property type="match status" value="1"/>
</dbReference>
<gene>
    <name evidence="2" type="ORF">KEM10_21035</name>
</gene>
<comment type="caution">
    <text evidence="2">The sequence shown here is derived from an EMBL/GenBank/DDBJ whole genome shotgun (WGS) entry which is preliminary data.</text>
</comment>
<feature type="chain" id="PRO_5045403262" evidence="1">
    <location>
        <begin position="37"/>
        <end position="398"/>
    </location>
</feature>
<dbReference type="GO" id="GO:0016787">
    <property type="term" value="F:hydrolase activity"/>
    <property type="evidence" value="ECO:0007669"/>
    <property type="project" value="UniProtKB-KW"/>
</dbReference>
<reference evidence="2 3" key="1">
    <citation type="journal article" date="2015" name="Int. J. Syst. Evol. Microbiol.">
        <title>Carboxylicivirga linearis sp. nov., isolated from a sea cucumber culture pond.</title>
        <authorList>
            <person name="Wang F.Q."/>
            <person name="Zhou Y.X."/>
            <person name="Lin X.Z."/>
            <person name="Chen G.J."/>
            <person name="Du Z.J."/>
        </authorList>
    </citation>
    <scope>NUCLEOTIDE SEQUENCE [LARGE SCALE GENOMIC DNA]</scope>
    <source>
        <strain evidence="2 3">FB218</strain>
    </source>
</reference>